<dbReference type="InterPro" id="IPR013221">
    <property type="entry name" value="Mur_ligase_cen"/>
</dbReference>
<dbReference type="GO" id="GO:0005524">
    <property type="term" value="F:ATP binding"/>
    <property type="evidence" value="ECO:0007669"/>
    <property type="project" value="InterPro"/>
</dbReference>
<sequence>VDLSVKNSVHIIGIGGAGMGAIAEVLATMGHTVSGSDIKDSHRLDRLRAFGIEIFIGHDSENIKSVNFVARSTAISDSNIECFEAIEKGIPLLSREKVLRSISKLKDSIAVSGTHGKTTTSSMLSLVLREAGLKPSFIIGGEVNEIGTGAVWDDGELLVIEADESDASFLGLKRKLSIITNLEEDHLEYFGGFEAL</sequence>
<dbReference type="PANTHER" id="PTHR43445:SF3">
    <property type="entry name" value="UDP-N-ACETYLMURAMATE--L-ALANINE LIGASE"/>
    <property type="match status" value="1"/>
</dbReference>
<evidence type="ECO:0000259" key="1">
    <source>
        <dbReference type="Pfam" id="PF01225"/>
    </source>
</evidence>
<organism evidence="3">
    <name type="scientific">marine metagenome</name>
    <dbReference type="NCBI Taxonomy" id="408172"/>
    <lineage>
        <taxon>unclassified sequences</taxon>
        <taxon>metagenomes</taxon>
        <taxon>ecological metagenomes</taxon>
    </lineage>
</organism>
<proteinExistence type="predicted"/>
<name>A0A382UTN7_9ZZZZ</name>
<dbReference type="AlphaFoldDB" id="A0A382UTN7"/>
<feature type="non-terminal residue" evidence="3">
    <location>
        <position position="1"/>
    </location>
</feature>
<feature type="domain" description="Mur ligase central" evidence="2">
    <location>
        <begin position="111"/>
        <end position="195"/>
    </location>
</feature>
<dbReference type="EMBL" id="UINC01146371">
    <property type="protein sequence ID" value="SVD37058.1"/>
    <property type="molecule type" value="Genomic_DNA"/>
</dbReference>
<dbReference type="Gene3D" id="3.40.50.720">
    <property type="entry name" value="NAD(P)-binding Rossmann-like Domain"/>
    <property type="match status" value="1"/>
</dbReference>
<gene>
    <name evidence="3" type="ORF">METZ01_LOCUS389912</name>
</gene>
<dbReference type="SUPFAM" id="SSF51984">
    <property type="entry name" value="MurCD N-terminal domain"/>
    <property type="match status" value="1"/>
</dbReference>
<dbReference type="PANTHER" id="PTHR43445">
    <property type="entry name" value="UDP-N-ACETYLMURAMATE--L-ALANINE LIGASE-RELATED"/>
    <property type="match status" value="1"/>
</dbReference>
<reference evidence="3" key="1">
    <citation type="submission" date="2018-05" db="EMBL/GenBank/DDBJ databases">
        <authorList>
            <person name="Lanie J.A."/>
            <person name="Ng W.-L."/>
            <person name="Kazmierczak K.M."/>
            <person name="Andrzejewski T.M."/>
            <person name="Davidsen T.M."/>
            <person name="Wayne K.J."/>
            <person name="Tettelin H."/>
            <person name="Glass J.I."/>
            <person name="Rusch D."/>
            <person name="Podicherti R."/>
            <person name="Tsui H.-C.T."/>
            <person name="Winkler M.E."/>
        </authorList>
    </citation>
    <scope>NUCLEOTIDE SEQUENCE</scope>
</reference>
<feature type="domain" description="Mur ligase N-terminal catalytic" evidence="1">
    <location>
        <begin position="9"/>
        <end position="104"/>
    </location>
</feature>
<dbReference type="SUPFAM" id="SSF53623">
    <property type="entry name" value="MurD-like peptide ligases, catalytic domain"/>
    <property type="match status" value="1"/>
</dbReference>
<accession>A0A382UTN7</accession>
<dbReference type="InterPro" id="IPR036565">
    <property type="entry name" value="Mur-like_cat_sf"/>
</dbReference>
<dbReference type="InterPro" id="IPR000713">
    <property type="entry name" value="Mur_ligase_N"/>
</dbReference>
<dbReference type="Pfam" id="PF01225">
    <property type="entry name" value="Mur_ligase"/>
    <property type="match status" value="1"/>
</dbReference>
<dbReference type="InterPro" id="IPR050061">
    <property type="entry name" value="MurCDEF_pg_biosynth"/>
</dbReference>
<dbReference type="Pfam" id="PF08245">
    <property type="entry name" value="Mur_ligase_M"/>
    <property type="match status" value="1"/>
</dbReference>
<feature type="non-terminal residue" evidence="3">
    <location>
        <position position="196"/>
    </location>
</feature>
<protein>
    <recommendedName>
        <fullName evidence="4">Mur ligase N-terminal catalytic domain-containing protein</fullName>
    </recommendedName>
</protein>
<evidence type="ECO:0008006" key="4">
    <source>
        <dbReference type="Google" id="ProtNLM"/>
    </source>
</evidence>
<dbReference type="Gene3D" id="3.40.1190.10">
    <property type="entry name" value="Mur-like, catalytic domain"/>
    <property type="match status" value="1"/>
</dbReference>
<dbReference type="GO" id="GO:0016881">
    <property type="term" value="F:acid-amino acid ligase activity"/>
    <property type="evidence" value="ECO:0007669"/>
    <property type="project" value="InterPro"/>
</dbReference>
<evidence type="ECO:0000313" key="3">
    <source>
        <dbReference type="EMBL" id="SVD37058.1"/>
    </source>
</evidence>
<evidence type="ECO:0000259" key="2">
    <source>
        <dbReference type="Pfam" id="PF08245"/>
    </source>
</evidence>